<accession>A0A109LHF8</accession>
<reference evidence="1 2" key="1">
    <citation type="submission" date="2015-05" db="EMBL/GenBank/DDBJ databases">
        <title>A genomic and transcriptomic approach to investigate the blue pigment phenotype in Pseudomonas fluorescens.</title>
        <authorList>
            <person name="Andreani N.A."/>
            <person name="Cardazzo B."/>
        </authorList>
    </citation>
    <scope>NUCLEOTIDE SEQUENCE [LARGE SCALE GENOMIC DNA]</scope>
    <source>
        <strain evidence="1 2">Ps_22</strain>
    </source>
</reference>
<dbReference type="Proteomes" id="UP000061348">
    <property type="component" value="Unassembled WGS sequence"/>
</dbReference>
<organism evidence="1 2">
    <name type="scientific">Pseudomonas fluorescens</name>
    <dbReference type="NCBI Taxonomy" id="294"/>
    <lineage>
        <taxon>Bacteria</taxon>
        <taxon>Pseudomonadati</taxon>
        <taxon>Pseudomonadota</taxon>
        <taxon>Gammaproteobacteria</taxon>
        <taxon>Pseudomonadales</taxon>
        <taxon>Pseudomonadaceae</taxon>
        <taxon>Pseudomonas</taxon>
    </lineage>
</organism>
<dbReference type="PATRIC" id="fig|294.194.peg.3005"/>
<dbReference type="AlphaFoldDB" id="A0A109LHF8"/>
<gene>
    <name evidence="1" type="ORF">PFLmoz3_02716</name>
</gene>
<sequence length="30" mass="3288">MEKITVAAFMSSVSQEITANRVSSRLNGFL</sequence>
<dbReference type="EMBL" id="LCYA01000070">
    <property type="protein sequence ID" value="KWV87633.1"/>
    <property type="molecule type" value="Genomic_DNA"/>
</dbReference>
<name>A0A109LHF8_PSEFL</name>
<evidence type="ECO:0000313" key="1">
    <source>
        <dbReference type="EMBL" id="KWV87633.1"/>
    </source>
</evidence>
<protein>
    <submittedName>
        <fullName evidence="1">Uncharacterized protein</fullName>
    </submittedName>
</protein>
<proteinExistence type="predicted"/>
<evidence type="ECO:0000313" key="2">
    <source>
        <dbReference type="Proteomes" id="UP000061348"/>
    </source>
</evidence>
<comment type="caution">
    <text evidence="1">The sequence shown here is derived from an EMBL/GenBank/DDBJ whole genome shotgun (WGS) entry which is preliminary data.</text>
</comment>